<keyword evidence="2 4" id="KW-0863">Zinc-finger</keyword>
<dbReference type="PANTHER" id="PTHR31973:SF195">
    <property type="entry name" value="MUDR FAMILY TRANSPOSASE"/>
    <property type="match status" value="1"/>
</dbReference>
<name>A0A2P5YWT6_GOSBA</name>
<gene>
    <name evidence="7" type="ORF">GOBAR_AA00507</name>
</gene>
<dbReference type="PANTHER" id="PTHR31973">
    <property type="entry name" value="POLYPROTEIN, PUTATIVE-RELATED"/>
    <property type="match status" value="1"/>
</dbReference>
<evidence type="ECO:0000256" key="1">
    <source>
        <dbReference type="ARBA" id="ARBA00022723"/>
    </source>
</evidence>
<sequence>MELIDDGDMETMIALYSGNGSDKKGTIHLFAELAIWSKMKISLHMVKNMELKNRAWWLQYRTLIVNPLYMDHIDLNVTSDINVVGDDGYDSSDPCDQEVDSDSDTDVDNVPDDIDNEDVNDDGNSNTSSVRNQMRYIVIHNKFGRHMPLIDPDAALVAEFPGYLEILPTHQLAVRFQCEVSYLKVWIAKQIAMEQLYGDFDASYNELQGWIAIMRESYGVDLRNRRCDCRRFQTLYYPCAHVVTACAKVNLNVEQFFNDVYTLESTLRVWENEFPVLPDLSTWEVPSMTFELVLERGLHKNLRGRSQSSRIRNEMDIKEKSDGKRYGLCRLAGYNWSKCSQRNYHVGQSLRSGMN</sequence>
<dbReference type="InterPro" id="IPR006564">
    <property type="entry name" value="Znf_PMZ"/>
</dbReference>
<organism evidence="7 8">
    <name type="scientific">Gossypium barbadense</name>
    <name type="common">Sea Island cotton</name>
    <name type="synonym">Hibiscus barbadensis</name>
    <dbReference type="NCBI Taxonomy" id="3634"/>
    <lineage>
        <taxon>Eukaryota</taxon>
        <taxon>Viridiplantae</taxon>
        <taxon>Streptophyta</taxon>
        <taxon>Embryophyta</taxon>
        <taxon>Tracheophyta</taxon>
        <taxon>Spermatophyta</taxon>
        <taxon>Magnoliopsida</taxon>
        <taxon>eudicotyledons</taxon>
        <taxon>Gunneridae</taxon>
        <taxon>Pentapetalae</taxon>
        <taxon>rosids</taxon>
        <taxon>malvids</taxon>
        <taxon>Malvales</taxon>
        <taxon>Malvaceae</taxon>
        <taxon>Malvoideae</taxon>
        <taxon>Gossypium</taxon>
    </lineage>
</organism>
<feature type="compositionally biased region" description="Acidic residues" evidence="5">
    <location>
        <begin position="87"/>
        <end position="121"/>
    </location>
</feature>
<dbReference type="InterPro" id="IPR007527">
    <property type="entry name" value="Znf_SWIM"/>
</dbReference>
<dbReference type="SMART" id="SM00575">
    <property type="entry name" value="ZnF_PMZ"/>
    <property type="match status" value="1"/>
</dbReference>
<evidence type="ECO:0000313" key="8">
    <source>
        <dbReference type="Proteomes" id="UP000239757"/>
    </source>
</evidence>
<keyword evidence="3" id="KW-0862">Zinc</keyword>
<dbReference type="Pfam" id="PF04434">
    <property type="entry name" value="SWIM"/>
    <property type="match status" value="1"/>
</dbReference>
<keyword evidence="1" id="KW-0479">Metal-binding</keyword>
<evidence type="ECO:0000256" key="3">
    <source>
        <dbReference type="ARBA" id="ARBA00022833"/>
    </source>
</evidence>
<accession>A0A2P5YWT6</accession>
<feature type="domain" description="SWIM-type" evidence="6">
    <location>
        <begin position="218"/>
        <end position="250"/>
    </location>
</feature>
<evidence type="ECO:0000259" key="6">
    <source>
        <dbReference type="PROSITE" id="PS50966"/>
    </source>
</evidence>
<feature type="region of interest" description="Disordered" evidence="5">
    <location>
        <begin position="86"/>
        <end position="128"/>
    </location>
</feature>
<evidence type="ECO:0000256" key="5">
    <source>
        <dbReference type="SAM" id="MobiDB-lite"/>
    </source>
</evidence>
<dbReference type="PROSITE" id="PS50966">
    <property type="entry name" value="ZF_SWIM"/>
    <property type="match status" value="1"/>
</dbReference>
<protein>
    <recommendedName>
        <fullName evidence="6">SWIM-type domain-containing protein</fullName>
    </recommendedName>
</protein>
<evidence type="ECO:0000256" key="4">
    <source>
        <dbReference type="PROSITE-ProRule" id="PRU00325"/>
    </source>
</evidence>
<dbReference type="GO" id="GO:0008270">
    <property type="term" value="F:zinc ion binding"/>
    <property type="evidence" value="ECO:0007669"/>
    <property type="project" value="UniProtKB-KW"/>
</dbReference>
<dbReference type="EMBL" id="KZ662717">
    <property type="protein sequence ID" value="PPS20054.1"/>
    <property type="molecule type" value="Genomic_DNA"/>
</dbReference>
<evidence type="ECO:0000256" key="2">
    <source>
        <dbReference type="ARBA" id="ARBA00022771"/>
    </source>
</evidence>
<dbReference type="Proteomes" id="UP000239757">
    <property type="component" value="Unassembled WGS sequence"/>
</dbReference>
<evidence type="ECO:0000313" key="7">
    <source>
        <dbReference type="EMBL" id="PPS20054.1"/>
    </source>
</evidence>
<reference evidence="7 8" key="1">
    <citation type="submission" date="2015-01" db="EMBL/GenBank/DDBJ databases">
        <title>Genome of allotetraploid Gossypium barbadense reveals genomic plasticity and fiber elongation in cotton evolution.</title>
        <authorList>
            <person name="Chen X."/>
            <person name="Liu X."/>
            <person name="Zhao B."/>
            <person name="Zheng H."/>
            <person name="Hu Y."/>
            <person name="Lu G."/>
            <person name="Yang C."/>
            <person name="Chen J."/>
            <person name="Shan C."/>
            <person name="Zhang L."/>
            <person name="Zhou Y."/>
            <person name="Wang L."/>
            <person name="Guo W."/>
            <person name="Bai Y."/>
            <person name="Ruan J."/>
            <person name="Shangguan X."/>
            <person name="Mao Y."/>
            <person name="Jiang J."/>
            <person name="Zhu Y."/>
            <person name="Lei J."/>
            <person name="Kang H."/>
            <person name="Chen S."/>
            <person name="He X."/>
            <person name="Wang R."/>
            <person name="Wang Y."/>
            <person name="Chen J."/>
            <person name="Wang L."/>
            <person name="Yu S."/>
            <person name="Wang B."/>
            <person name="Wei J."/>
            <person name="Song S."/>
            <person name="Lu X."/>
            <person name="Gao Z."/>
            <person name="Gu W."/>
            <person name="Deng X."/>
            <person name="Ma D."/>
            <person name="Wang S."/>
            <person name="Liang W."/>
            <person name="Fang L."/>
            <person name="Cai C."/>
            <person name="Zhu X."/>
            <person name="Zhou B."/>
            <person name="Zhang Y."/>
            <person name="Chen Z."/>
            <person name="Xu S."/>
            <person name="Zhu R."/>
            <person name="Wang S."/>
            <person name="Zhang T."/>
            <person name="Zhao G."/>
        </authorList>
    </citation>
    <scope>NUCLEOTIDE SEQUENCE [LARGE SCALE GENOMIC DNA]</scope>
    <source>
        <strain evidence="8">cv. Xinhai21</strain>
        <tissue evidence="7">Leaf</tissue>
    </source>
</reference>
<dbReference type="OrthoDB" id="1747431at2759"/>
<dbReference type="AlphaFoldDB" id="A0A2P5YWT6"/>
<proteinExistence type="predicted"/>